<protein>
    <submittedName>
        <fullName evidence="5">AraC family transcriptional regulator</fullName>
    </submittedName>
</protein>
<dbReference type="GO" id="GO:0003700">
    <property type="term" value="F:DNA-binding transcription factor activity"/>
    <property type="evidence" value="ECO:0007669"/>
    <property type="project" value="InterPro"/>
</dbReference>
<evidence type="ECO:0000259" key="4">
    <source>
        <dbReference type="PROSITE" id="PS01124"/>
    </source>
</evidence>
<dbReference type="InterPro" id="IPR009057">
    <property type="entry name" value="Homeodomain-like_sf"/>
</dbReference>
<name>A0A3E5BS57_9BACE</name>
<accession>A0A3E5BS57</accession>
<evidence type="ECO:0000256" key="3">
    <source>
        <dbReference type="ARBA" id="ARBA00023163"/>
    </source>
</evidence>
<dbReference type="EMBL" id="QSUL01000001">
    <property type="protein sequence ID" value="RGN40431.1"/>
    <property type="molecule type" value="Genomic_DNA"/>
</dbReference>
<dbReference type="Pfam" id="PF12833">
    <property type="entry name" value="HTH_18"/>
    <property type="match status" value="1"/>
</dbReference>
<keyword evidence="2" id="KW-0238">DNA-binding</keyword>
<dbReference type="Gene3D" id="1.10.10.60">
    <property type="entry name" value="Homeodomain-like"/>
    <property type="match status" value="1"/>
</dbReference>
<reference evidence="5 6" key="1">
    <citation type="submission" date="2018-08" db="EMBL/GenBank/DDBJ databases">
        <title>A genome reference for cultivated species of the human gut microbiota.</title>
        <authorList>
            <person name="Zou Y."/>
            <person name="Xue W."/>
            <person name="Luo G."/>
        </authorList>
    </citation>
    <scope>NUCLEOTIDE SEQUENCE [LARGE SCALE GENOMIC DNA]</scope>
    <source>
        <strain evidence="5 6">OM05-15BH</strain>
    </source>
</reference>
<keyword evidence="3" id="KW-0804">Transcription</keyword>
<dbReference type="InterPro" id="IPR046532">
    <property type="entry name" value="DUF6597"/>
</dbReference>
<dbReference type="PROSITE" id="PS01124">
    <property type="entry name" value="HTH_ARAC_FAMILY_2"/>
    <property type="match status" value="1"/>
</dbReference>
<organism evidence="5 6">
    <name type="scientific">Bacteroides oleiciplenus</name>
    <dbReference type="NCBI Taxonomy" id="626931"/>
    <lineage>
        <taxon>Bacteria</taxon>
        <taxon>Pseudomonadati</taxon>
        <taxon>Bacteroidota</taxon>
        <taxon>Bacteroidia</taxon>
        <taxon>Bacteroidales</taxon>
        <taxon>Bacteroidaceae</taxon>
        <taxon>Bacteroides</taxon>
    </lineage>
</organism>
<feature type="domain" description="HTH araC/xylS-type" evidence="4">
    <location>
        <begin position="156"/>
        <end position="256"/>
    </location>
</feature>
<dbReference type="Pfam" id="PF20240">
    <property type="entry name" value="DUF6597"/>
    <property type="match status" value="1"/>
</dbReference>
<dbReference type="PANTHER" id="PTHR46796:SF13">
    <property type="entry name" value="HTH-TYPE TRANSCRIPTIONAL ACTIVATOR RHAS"/>
    <property type="match status" value="1"/>
</dbReference>
<proteinExistence type="predicted"/>
<dbReference type="AlphaFoldDB" id="A0A3E5BS57"/>
<evidence type="ECO:0000313" key="5">
    <source>
        <dbReference type="EMBL" id="RGN40431.1"/>
    </source>
</evidence>
<sequence>MQTFRIVKPAPALSPYIRYYWILRDDAAMPVSERTLPVGCVQLVFHKGKRLMCLQESQLQPQSFISGQTFGFSDVMSTGVIEMITVVFQPYTAKVFLQIPLHFFNGQNVSTDEVEDRELSDLSCRITDTPDNDQCIRLIEQFFFHRLASGFEYNLKRLSTVLDEINLHPQVNTLQLSDAACLSIKQFGRVFTDYIGTTPKEFLRIVRMQRALYVLQQNPGLPFAQVAYECGFSDQSHMIKEFKLFSGYTPAEYLSVCAPVSDYFSTL</sequence>
<dbReference type="RefSeq" id="WP_009130859.1">
    <property type="nucleotide sequence ID" value="NZ_CABKRN010000003.1"/>
</dbReference>
<gene>
    <name evidence="5" type="ORF">DXB65_02040</name>
</gene>
<evidence type="ECO:0000313" key="6">
    <source>
        <dbReference type="Proteomes" id="UP000260983"/>
    </source>
</evidence>
<evidence type="ECO:0000256" key="1">
    <source>
        <dbReference type="ARBA" id="ARBA00023015"/>
    </source>
</evidence>
<dbReference type="GO" id="GO:0043565">
    <property type="term" value="F:sequence-specific DNA binding"/>
    <property type="evidence" value="ECO:0007669"/>
    <property type="project" value="InterPro"/>
</dbReference>
<dbReference type="InterPro" id="IPR050204">
    <property type="entry name" value="AraC_XylS_family_regulators"/>
</dbReference>
<dbReference type="PANTHER" id="PTHR46796">
    <property type="entry name" value="HTH-TYPE TRANSCRIPTIONAL ACTIVATOR RHAS-RELATED"/>
    <property type="match status" value="1"/>
</dbReference>
<keyword evidence="1" id="KW-0805">Transcription regulation</keyword>
<comment type="caution">
    <text evidence="5">The sequence shown here is derived from an EMBL/GenBank/DDBJ whole genome shotgun (WGS) entry which is preliminary data.</text>
</comment>
<dbReference type="Proteomes" id="UP000260983">
    <property type="component" value="Unassembled WGS sequence"/>
</dbReference>
<dbReference type="InterPro" id="IPR018060">
    <property type="entry name" value="HTH_AraC"/>
</dbReference>
<dbReference type="SMART" id="SM00342">
    <property type="entry name" value="HTH_ARAC"/>
    <property type="match status" value="1"/>
</dbReference>
<dbReference type="SUPFAM" id="SSF46689">
    <property type="entry name" value="Homeodomain-like"/>
    <property type="match status" value="1"/>
</dbReference>
<evidence type="ECO:0000256" key="2">
    <source>
        <dbReference type="ARBA" id="ARBA00023125"/>
    </source>
</evidence>